<name>A0A7W5FRM8_9BACL</name>
<dbReference type="EMBL" id="JACHXK010000032">
    <property type="protein sequence ID" value="MBB3114477.1"/>
    <property type="molecule type" value="Genomic_DNA"/>
</dbReference>
<dbReference type="GO" id="GO:0005975">
    <property type="term" value="P:carbohydrate metabolic process"/>
    <property type="evidence" value="ECO:0007669"/>
    <property type="project" value="InterPro"/>
</dbReference>
<dbReference type="SUPFAM" id="SSF51445">
    <property type="entry name" value="(Trans)glycosidases"/>
    <property type="match status" value="1"/>
</dbReference>
<dbReference type="Pfam" id="PF08532">
    <property type="entry name" value="Glyco_hydro_42M"/>
    <property type="match status" value="1"/>
</dbReference>
<gene>
    <name evidence="2" type="ORF">FHS18_006598</name>
</gene>
<dbReference type="GO" id="GO:0004565">
    <property type="term" value="F:beta-galactosidase activity"/>
    <property type="evidence" value="ECO:0007669"/>
    <property type="project" value="InterPro"/>
</dbReference>
<dbReference type="CDD" id="cd03143">
    <property type="entry name" value="A4_beta-galactosidase_middle_domain"/>
    <property type="match status" value="1"/>
</dbReference>
<comment type="caution">
    <text evidence="2">The sequence shown here is derived from an EMBL/GenBank/DDBJ whole genome shotgun (WGS) entry which is preliminary data.</text>
</comment>
<dbReference type="RefSeq" id="WP_183604509.1">
    <property type="nucleotide sequence ID" value="NZ_JACHXK010000032.1"/>
</dbReference>
<dbReference type="Gene3D" id="3.40.50.880">
    <property type="match status" value="1"/>
</dbReference>
<evidence type="ECO:0000313" key="2">
    <source>
        <dbReference type="EMBL" id="MBB3114477.1"/>
    </source>
</evidence>
<feature type="domain" description="Beta-galactosidase trimerisation" evidence="1">
    <location>
        <begin position="381"/>
        <end position="437"/>
    </location>
</feature>
<protein>
    <recommendedName>
        <fullName evidence="1">Beta-galactosidase trimerisation domain-containing protein</fullName>
    </recommendedName>
</protein>
<dbReference type="Pfam" id="PF14871">
    <property type="entry name" value="GHL6"/>
    <property type="match status" value="1"/>
</dbReference>
<reference evidence="2 3" key="1">
    <citation type="submission" date="2020-08" db="EMBL/GenBank/DDBJ databases">
        <title>Genomic Encyclopedia of Type Strains, Phase III (KMG-III): the genomes of soil and plant-associated and newly described type strains.</title>
        <authorList>
            <person name="Whitman W."/>
        </authorList>
    </citation>
    <scope>NUCLEOTIDE SEQUENCE [LARGE SCALE GENOMIC DNA]</scope>
    <source>
        <strain evidence="2 3">CECT 5862</strain>
    </source>
</reference>
<dbReference type="InterPro" id="IPR028212">
    <property type="entry name" value="GHL6"/>
</dbReference>
<dbReference type="InterPro" id="IPR013738">
    <property type="entry name" value="Beta_galactosidase_Trimer"/>
</dbReference>
<dbReference type="Proteomes" id="UP000570361">
    <property type="component" value="Unassembled WGS sequence"/>
</dbReference>
<dbReference type="SUPFAM" id="SSF52317">
    <property type="entry name" value="Class I glutamine amidotransferase-like"/>
    <property type="match status" value="1"/>
</dbReference>
<sequence>MRFRQVHLDFHTSEAIPGIGRHFSRSQFQAMLQVGRVNSVTVFSKCHHGWAYHPSEANETHPHLEFDLLGEMIAAAHEIGVKTPVYLSVGLDEKLARRHPEWLIRDAEDRTRWVKNFMTPGYHEFCLNTPYLDILLAQLHEVVSRYDADGIFLDIVGIRQCCCQFCVADLLAAGADPRDNEAVLALGERTFLNYTRRVRETIDAVKPGLPVYHNGGHQTRGRRDLAYANSHLELESLPTGGWGYDHFPLSARYAQTLGMEYLGMTGKFHTSWGEFGGYKHPNALRFETALSLAHGAKCSIGDQLHPAGLMDEATYALIGTAYAEVEAKEPWCVGTNSVADIAILSLEAARYACPESPAPHERTNLADAGAVRILTEGHYLFDVIDAEADFSRYKVLILPDQVPVWPELERALAAYTVQGGKLLVTGRSGMKPTGDAFALDLGVTWRGTNTFHPAYFRPDFDLSALGRASFVMYGEGQLVELNGGRSLGSIENPYFNRDVFTFCSHQHTPSSMEAAGPGMVKSGNGIYFAWPVFGDYADNGSLILKEIALHALALLLPQPTLRCNLPARGITTVQYQAEQKRYVNHLLYATPALKGKIEVIEDIVPLHNVTVSLRLPSETPVQRAYLAPSMEELPLTASDDGAICYTVPYVENHQMIVLELA</sequence>
<proteinExistence type="predicted"/>
<organism evidence="2 3">
    <name type="scientific">Paenibacillus phyllosphaerae</name>
    <dbReference type="NCBI Taxonomy" id="274593"/>
    <lineage>
        <taxon>Bacteria</taxon>
        <taxon>Bacillati</taxon>
        <taxon>Bacillota</taxon>
        <taxon>Bacilli</taxon>
        <taxon>Bacillales</taxon>
        <taxon>Paenibacillaceae</taxon>
        <taxon>Paenibacillus</taxon>
    </lineage>
</organism>
<accession>A0A7W5FRM8</accession>
<dbReference type="AlphaFoldDB" id="A0A7W5FRM8"/>
<keyword evidence="3" id="KW-1185">Reference proteome</keyword>
<evidence type="ECO:0000313" key="3">
    <source>
        <dbReference type="Proteomes" id="UP000570361"/>
    </source>
</evidence>
<dbReference type="InterPro" id="IPR017853">
    <property type="entry name" value="GH"/>
</dbReference>
<dbReference type="InterPro" id="IPR029062">
    <property type="entry name" value="Class_I_gatase-like"/>
</dbReference>
<dbReference type="Gene3D" id="3.20.20.80">
    <property type="entry name" value="Glycosidases"/>
    <property type="match status" value="1"/>
</dbReference>
<evidence type="ECO:0000259" key="1">
    <source>
        <dbReference type="Pfam" id="PF08532"/>
    </source>
</evidence>